<dbReference type="Pfam" id="PF13193">
    <property type="entry name" value="AMP-binding_C"/>
    <property type="match status" value="1"/>
</dbReference>
<dbReference type="GO" id="GO:0004497">
    <property type="term" value="F:monooxygenase activity"/>
    <property type="evidence" value="ECO:0007669"/>
    <property type="project" value="UniProtKB-KW"/>
</dbReference>
<evidence type="ECO:0000256" key="2">
    <source>
        <dbReference type="ARBA" id="ARBA00006432"/>
    </source>
</evidence>
<dbReference type="InterPro" id="IPR000873">
    <property type="entry name" value="AMP-dep_synth/lig_dom"/>
</dbReference>
<dbReference type="InterPro" id="IPR025110">
    <property type="entry name" value="AMP-bd_C"/>
</dbReference>
<dbReference type="InterPro" id="IPR045851">
    <property type="entry name" value="AMP-bd_C_sf"/>
</dbReference>
<dbReference type="PANTHER" id="PTHR24096:SF149">
    <property type="entry name" value="AMP-BINDING DOMAIN-CONTAINING PROTEIN-RELATED"/>
    <property type="match status" value="1"/>
</dbReference>
<evidence type="ECO:0000259" key="6">
    <source>
        <dbReference type="Pfam" id="PF13193"/>
    </source>
</evidence>
<dbReference type="AlphaFoldDB" id="A0A6G1SF80"/>
<dbReference type="InterPro" id="IPR020845">
    <property type="entry name" value="AMP-binding_CS"/>
</dbReference>
<keyword evidence="7" id="KW-0503">Monooxygenase</keyword>
<feature type="domain" description="AMP-binding enzyme C-terminal" evidence="6">
    <location>
        <begin position="548"/>
        <end position="647"/>
    </location>
</feature>
<name>A0A6G1SF80_9ACAR</name>
<dbReference type="SUPFAM" id="SSF56801">
    <property type="entry name" value="Acetyl-CoA synthetase-like"/>
    <property type="match status" value="1"/>
</dbReference>
<dbReference type="Gene3D" id="3.40.50.12780">
    <property type="entry name" value="N-terminal domain of ligase-like"/>
    <property type="match status" value="1"/>
</dbReference>
<keyword evidence="3" id="KW-0436">Ligase</keyword>
<evidence type="ECO:0000256" key="3">
    <source>
        <dbReference type="ARBA" id="ARBA00022598"/>
    </source>
</evidence>
<gene>
    <name evidence="7" type="primary">LUCI</name>
    <name evidence="7" type="ORF">g.1812</name>
</gene>
<dbReference type="GO" id="GO:0005777">
    <property type="term" value="C:peroxisome"/>
    <property type="evidence" value="ECO:0007669"/>
    <property type="project" value="UniProtKB-SubCell"/>
</dbReference>
<dbReference type="EMBL" id="GGYP01004287">
    <property type="protein sequence ID" value="MDE49058.1"/>
    <property type="molecule type" value="Transcribed_RNA"/>
</dbReference>
<dbReference type="PANTHER" id="PTHR24096">
    <property type="entry name" value="LONG-CHAIN-FATTY-ACID--COA LIGASE"/>
    <property type="match status" value="1"/>
</dbReference>
<evidence type="ECO:0000259" key="5">
    <source>
        <dbReference type="Pfam" id="PF00501"/>
    </source>
</evidence>
<evidence type="ECO:0000313" key="7">
    <source>
        <dbReference type="EMBL" id="MDE49058.1"/>
    </source>
</evidence>
<dbReference type="Gene3D" id="3.30.300.30">
    <property type="match status" value="1"/>
</dbReference>
<dbReference type="Pfam" id="PF00501">
    <property type="entry name" value="AMP-binding"/>
    <property type="match status" value="1"/>
</dbReference>
<proteinExistence type="inferred from homology"/>
<dbReference type="GO" id="GO:0016405">
    <property type="term" value="F:CoA-ligase activity"/>
    <property type="evidence" value="ECO:0007669"/>
    <property type="project" value="TreeGrafter"/>
</dbReference>
<keyword evidence="4" id="KW-0576">Peroxisome</keyword>
<comment type="subcellular location">
    <subcellularLocation>
        <location evidence="1">Peroxisome</location>
    </subcellularLocation>
</comment>
<accession>A0A6G1SF80</accession>
<evidence type="ECO:0000256" key="4">
    <source>
        <dbReference type="ARBA" id="ARBA00023140"/>
    </source>
</evidence>
<protein>
    <submittedName>
        <fullName evidence="7">Luciferin 4-monooxygenase</fullName>
    </submittedName>
</protein>
<dbReference type="PROSITE" id="PS00455">
    <property type="entry name" value="AMP_BINDING"/>
    <property type="match status" value="1"/>
</dbReference>
<sequence length="663" mass="73553">MEDSDDGGLLFESRVELRKPAPNSNMARELIEAFGRHANRVLLVDAQSGRQWTGAELLSHCGAIATNLVRRVGVKVDDVIMTICDRNDSEVVVALAAVLSGAALYPTTPIDGYNEVEMLCELVKPQVLIINSKYHECARKLRQNVAGMSDTRIVWIDGLNRHHKSSSIEAAAAKPLTNGHSHVKNHLDANNNNNNHHLESISECKQQAAILFDNIESNQFDAELIDSIAYEQIASEKHVCNFMLTSGSTGRPKVVPASHAESVWGLYSMISAATIPFRTKRQSPTIVDENNNTNIDANQEEEEYLLPFGGEDVISGDLPLDHGAGLNTMFLSYCLGAKYIVMPSFEVDLFWQAVSDYKITFSISSTSFSFKLFKYLRAMIKEGTAESRFDLSSLKNIVCCGAKVTFVELANEIRAHYPNLVVSQGYGCTENGYIANLLKSEAQVFIDSVGYLMPGIKAKIVDPDRLQRQLGPGERGELLLWSPSLFKGYRCHPEVDAEQVFKNCHDPEGVFYRTGDQAHFDHDGRLYVHGRFKDTLVLMGDWKIMPAELEEVVNEHPLVESSGVVGVPDPDLPGCHKPRAFVKLISKTDALKTTFAINDGDNAELVARLKADDLAFIAEHIREFVAERTAPAKHLTGGVRILDELPRVGLLNKIDRQKLREMS</sequence>
<comment type="similarity">
    <text evidence="2">Belongs to the ATP-dependent AMP-binding enzyme family.</text>
</comment>
<feature type="domain" description="AMP-dependent synthetase/ligase" evidence="5">
    <location>
        <begin position="35"/>
        <end position="489"/>
    </location>
</feature>
<reference evidence="7" key="1">
    <citation type="submission" date="2018-10" db="EMBL/GenBank/DDBJ databases">
        <title>Transcriptome assembly of Aceria tosichella (Wheat curl mite) Type 2.</title>
        <authorList>
            <person name="Scully E.D."/>
            <person name="Geib S.M."/>
            <person name="Palmer N.A."/>
            <person name="Gupta A.K."/>
            <person name="Sarath G."/>
            <person name="Tatineni S."/>
        </authorList>
    </citation>
    <scope>NUCLEOTIDE SEQUENCE</scope>
    <source>
        <strain evidence="7">LincolnNE</strain>
    </source>
</reference>
<keyword evidence="7" id="KW-0560">Oxidoreductase</keyword>
<evidence type="ECO:0000256" key="1">
    <source>
        <dbReference type="ARBA" id="ARBA00004275"/>
    </source>
</evidence>
<organism evidence="7">
    <name type="scientific">Aceria tosichella</name>
    <name type="common">wheat curl mite</name>
    <dbReference type="NCBI Taxonomy" id="561515"/>
    <lineage>
        <taxon>Eukaryota</taxon>
        <taxon>Metazoa</taxon>
        <taxon>Ecdysozoa</taxon>
        <taxon>Arthropoda</taxon>
        <taxon>Chelicerata</taxon>
        <taxon>Arachnida</taxon>
        <taxon>Acari</taxon>
        <taxon>Acariformes</taxon>
        <taxon>Trombidiformes</taxon>
        <taxon>Prostigmata</taxon>
        <taxon>Eupodina</taxon>
        <taxon>Eriophyoidea</taxon>
        <taxon>Eriophyidae</taxon>
        <taxon>Eriophyinae</taxon>
        <taxon>Aceriini</taxon>
        <taxon>Aceria</taxon>
    </lineage>
</organism>
<dbReference type="InterPro" id="IPR042099">
    <property type="entry name" value="ANL_N_sf"/>
</dbReference>